<accession>A0A9P6A003</accession>
<proteinExistence type="predicted"/>
<name>A0A9P6A003_PLEER</name>
<dbReference type="InterPro" id="IPR038279">
    <property type="entry name" value="Ndc10_dom2_sf"/>
</dbReference>
<dbReference type="Proteomes" id="UP000807025">
    <property type="component" value="Unassembled WGS sequence"/>
</dbReference>
<dbReference type="Gene3D" id="1.10.443.20">
    <property type="entry name" value="Centromere DNA-binding protein complex CBF3 subunit, domain 2"/>
    <property type="match status" value="1"/>
</dbReference>
<gene>
    <name evidence="2" type="ORF">BDN71DRAFT_1430146</name>
</gene>
<dbReference type="GO" id="GO:0003677">
    <property type="term" value="F:DNA binding"/>
    <property type="evidence" value="ECO:0007669"/>
    <property type="project" value="InterPro"/>
</dbReference>
<dbReference type="AlphaFoldDB" id="A0A9P6A003"/>
<reference evidence="2" key="1">
    <citation type="submission" date="2020-11" db="EMBL/GenBank/DDBJ databases">
        <authorList>
            <consortium name="DOE Joint Genome Institute"/>
            <person name="Ahrendt S."/>
            <person name="Riley R."/>
            <person name="Andreopoulos W."/>
            <person name="Labutti K."/>
            <person name="Pangilinan J."/>
            <person name="Ruiz-Duenas F.J."/>
            <person name="Barrasa J.M."/>
            <person name="Sanchez-Garcia M."/>
            <person name="Camarero S."/>
            <person name="Miyauchi S."/>
            <person name="Serrano A."/>
            <person name="Linde D."/>
            <person name="Babiker R."/>
            <person name="Drula E."/>
            <person name="Ayuso-Fernandez I."/>
            <person name="Pacheco R."/>
            <person name="Padilla G."/>
            <person name="Ferreira P."/>
            <person name="Barriuso J."/>
            <person name="Kellner H."/>
            <person name="Castanera R."/>
            <person name="Alfaro M."/>
            <person name="Ramirez L."/>
            <person name="Pisabarro A.G."/>
            <person name="Kuo A."/>
            <person name="Tritt A."/>
            <person name="Lipzen A."/>
            <person name="He G."/>
            <person name="Yan M."/>
            <person name="Ng V."/>
            <person name="Cullen D."/>
            <person name="Martin F."/>
            <person name="Rosso M.-N."/>
            <person name="Henrissat B."/>
            <person name="Hibbett D."/>
            <person name="Martinez A.T."/>
            <person name="Grigoriev I.V."/>
        </authorList>
    </citation>
    <scope>NUCLEOTIDE SEQUENCE</scope>
    <source>
        <strain evidence="2">ATCC 90797</strain>
    </source>
</reference>
<protein>
    <recommendedName>
        <fullName evidence="1">Ndc10 domain-containing protein</fullName>
    </recommendedName>
</protein>
<organism evidence="2 3">
    <name type="scientific">Pleurotus eryngii</name>
    <name type="common">Boletus of the steppes</name>
    <dbReference type="NCBI Taxonomy" id="5323"/>
    <lineage>
        <taxon>Eukaryota</taxon>
        <taxon>Fungi</taxon>
        <taxon>Dikarya</taxon>
        <taxon>Basidiomycota</taxon>
        <taxon>Agaricomycotina</taxon>
        <taxon>Agaricomycetes</taxon>
        <taxon>Agaricomycetidae</taxon>
        <taxon>Agaricales</taxon>
        <taxon>Pleurotineae</taxon>
        <taxon>Pleurotaceae</taxon>
        <taxon>Pleurotus</taxon>
    </lineage>
</organism>
<comment type="caution">
    <text evidence="2">The sequence shown here is derived from an EMBL/GenBank/DDBJ whole genome shotgun (WGS) entry which is preliminary data.</text>
</comment>
<feature type="domain" description="Ndc10" evidence="1">
    <location>
        <begin position="187"/>
        <end position="321"/>
    </location>
</feature>
<sequence length="379" mass="42785">MLHLMQLDTQGAGNRETPNQLYRFADDPDNVQALPVEDTLLLMLPRMPLPKSIEDITHANHLMLQAEMTQGKGTKLVYPCQVDAYMNYLIANEATILSTIGPIHVFSITATKVALYLEYATKQCKNDVHIQVYKKVSKVMDTQKKAESQCMKAMGAIPIAKMNSSEDRCGLYKVTLLDVGPNVKKHALVFISNQGKTNTTGHVDEQAALGHCIPEFCALGAVSFHLFGYFHILNKSPLDFAPKYSNKTDNIGTQSWYSFMLFPGNDGNSTEMSYENHRRHVNIMKEKNSISINKATHTGRPYVATTAYRTYFPPYFHELKKKKQLDYYSDAAVLSVKYPDCALFTFTPFNTPTFHQWAATTVNIIQTAEEESYSHFHPT</sequence>
<evidence type="ECO:0000313" key="2">
    <source>
        <dbReference type="EMBL" id="KAF9496547.1"/>
    </source>
</evidence>
<evidence type="ECO:0000259" key="1">
    <source>
        <dbReference type="Pfam" id="PF16787"/>
    </source>
</evidence>
<dbReference type="InterPro" id="IPR031872">
    <property type="entry name" value="NDC10_II"/>
</dbReference>
<dbReference type="OrthoDB" id="3257564at2759"/>
<dbReference type="Pfam" id="PF16787">
    <property type="entry name" value="NDC10_II"/>
    <property type="match status" value="1"/>
</dbReference>
<keyword evidence="3" id="KW-1185">Reference proteome</keyword>
<dbReference type="EMBL" id="MU154551">
    <property type="protein sequence ID" value="KAF9496547.1"/>
    <property type="molecule type" value="Genomic_DNA"/>
</dbReference>
<evidence type="ECO:0000313" key="3">
    <source>
        <dbReference type="Proteomes" id="UP000807025"/>
    </source>
</evidence>